<evidence type="ECO:0000256" key="9">
    <source>
        <dbReference type="ARBA" id="ARBA00022679"/>
    </source>
</evidence>
<evidence type="ECO:0000256" key="2">
    <source>
        <dbReference type="ARBA" id="ARBA00001966"/>
    </source>
</evidence>
<evidence type="ECO:0000256" key="17">
    <source>
        <dbReference type="ARBA" id="ARBA00024827"/>
    </source>
</evidence>
<keyword evidence="16" id="KW-0411">Iron-sulfur</keyword>
<name>A0A939RXT7_9MICO</name>
<dbReference type="PANTHER" id="PTHR24421">
    <property type="entry name" value="NITRATE/NITRITE SENSOR PROTEIN NARX-RELATED"/>
    <property type="match status" value="1"/>
</dbReference>
<dbReference type="InterPro" id="IPR005467">
    <property type="entry name" value="His_kinase_dom"/>
</dbReference>
<proteinExistence type="predicted"/>
<dbReference type="InterPro" id="IPR050482">
    <property type="entry name" value="Sensor_HK_TwoCompSys"/>
</dbReference>
<comment type="function">
    <text evidence="17">Member of the two-component regulatory system NreB/NreC involved in the control of dissimilatory nitrate/nitrite reduction in response to oxygen. NreB functions as a direct oxygen sensor histidine kinase which is autophosphorylated, in the absence of oxygen, probably at the conserved histidine residue, and transfers its phosphate group probably to a conserved aspartate residue of NreC. NreB/NreC activates the expression of the nitrate (narGHJI) and nitrite (nir) reductase operons, as well as the putative nitrate transporter gene narT.</text>
</comment>
<dbReference type="Pfam" id="PF02518">
    <property type="entry name" value="HATPase_c"/>
    <property type="match status" value="1"/>
</dbReference>
<dbReference type="GO" id="GO:0051539">
    <property type="term" value="F:4 iron, 4 sulfur cluster binding"/>
    <property type="evidence" value="ECO:0007669"/>
    <property type="project" value="UniProtKB-KW"/>
</dbReference>
<evidence type="ECO:0000256" key="7">
    <source>
        <dbReference type="ARBA" id="ARBA00022490"/>
    </source>
</evidence>
<sequence length="708" mass="72810">MTAPGTSSADGRRLGIALGATVWGLSWALALAAVWLAIAHDLPARPLPGLVLARPPAEVLDLFPAIGLTVALVYGPVSALLLSRRVGAVGAILAVHALGSGLGALGVQWGLLGEELPGLPLWGLLAHASGWGYIPGTFMTAVLPVLVTRARLPRWQRCLVAIGAANACVATAAALVHQSAVEPRNPLALGGGAFQSSLPGIYLVTSFAAVGLALITGGILAARWARAMGSGRTGLAWLTLGHLFLTCSYAVLVLPAPLRLPGALAEPALLAPVLGQVIYPAGILVVVLGQGLWGQRVVVSRILLWSLLTISGAALYLGIVLAAPGFLPWPEGLEIAVPILIALAIQPLRGWIQGRIDRLVYGESAEPATMLARLGAGIGELEAGPAGLRELCAALRRVLRLASVEVRSGVSRTVARAGEPTGAAVRIPLPGSAGELVATAPGGQRLDRRSISVLRDLAGLVAAAVHLIDSNRHLDVAREDFFARRAGERRAVQQELHDGLGPALAGIGFGLAAVANLAETNPDRAVELLAELEQDVARRTRAVRQLAGEVSPSPLDGSLLPEALAELAARFRTERMEVTTEIRPGPLAAELSQRVQDAVYLIAAEALTNAARHSGAKAVRIVLETQPGLLRLEVSDDGRGLPEAHAPGVGLLSLRRRAEAFGGSMSLTSGPEGTSVAVALPLAGDGDSASSPGPGHPPVAGSAASGQN</sequence>
<evidence type="ECO:0000256" key="1">
    <source>
        <dbReference type="ARBA" id="ARBA00000085"/>
    </source>
</evidence>
<dbReference type="GO" id="GO:0046983">
    <property type="term" value="F:protein dimerization activity"/>
    <property type="evidence" value="ECO:0007669"/>
    <property type="project" value="InterPro"/>
</dbReference>
<evidence type="ECO:0000256" key="13">
    <source>
        <dbReference type="ARBA" id="ARBA00022840"/>
    </source>
</evidence>
<comment type="cofactor">
    <cofactor evidence="2">
        <name>[4Fe-4S] cluster</name>
        <dbReference type="ChEBI" id="CHEBI:49883"/>
    </cofactor>
</comment>
<feature type="transmembrane region" description="Helical" evidence="20">
    <location>
        <begin position="14"/>
        <end position="38"/>
    </location>
</feature>
<feature type="compositionally biased region" description="Low complexity" evidence="19">
    <location>
        <begin position="683"/>
        <end position="708"/>
    </location>
</feature>
<comment type="caution">
    <text evidence="22">The sequence shown here is derived from an EMBL/GenBank/DDBJ whole genome shotgun (WGS) entry which is preliminary data.</text>
</comment>
<evidence type="ECO:0000256" key="19">
    <source>
        <dbReference type="SAM" id="MobiDB-lite"/>
    </source>
</evidence>
<keyword evidence="13" id="KW-0067">ATP-binding</keyword>
<dbReference type="AlphaFoldDB" id="A0A939RXT7"/>
<dbReference type="PRINTS" id="PR00344">
    <property type="entry name" value="BCTRLSENSOR"/>
</dbReference>
<evidence type="ECO:0000313" key="23">
    <source>
        <dbReference type="Proteomes" id="UP000664398"/>
    </source>
</evidence>
<feature type="transmembrane region" description="Helical" evidence="20">
    <location>
        <begin position="62"/>
        <end position="82"/>
    </location>
</feature>
<keyword evidence="23" id="KW-1185">Reference proteome</keyword>
<evidence type="ECO:0000313" key="22">
    <source>
        <dbReference type="EMBL" id="MBO1803769.1"/>
    </source>
</evidence>
<feature type="transmembrane region" description="Helical" evidence="20">
    <location>
        <begin position="268"/>
        <end position="290"/>
    </location>
</feature>
<feature type="transmembrane region" description="Helical" evidence="20">
    <location>
        <begin position="124"/>
        <end position="147"/>
    </location>
</feature>
<dbReference type="InterPro" id="IPR011712">
    <property type="entry name" value="Sig_transdc_His_kin_sub3_dim/P"/>
</dbReference>
<evidence type="ECO:0000256" key="16">
    <source>
        <dbReference type="ARBA" id="ARBA00023014"/>
    </source>
</evidence>
<dbReference type="Gene3D" id="1.20.5.1930">
    <property type="match status" value="1"/>
</dbReference>
<gene>
    <name evidence="22" type="ORF">J4H91_00340</name>
</gene>
<dbReference type="GO" id="GO:0005524">
    <property type="term" value="F:ATP binding"/>
    <property type="evidence" value="ECO:0007669"/>
    <property type="project" value="UniProtKB-KW"/>
</dbReference>
<keyword evidence="8" id="KW-0597">Phosphoprotein</keyword>
<evidence type="ECO:0000256" key="14">
    <source>
        <dbReference type="ARBA" id="ARBA00023004"/>
    </source>
</evidence>
<dbReference type="GO" id="GO:0016020">
    <property type="term" value="C:membrane"/>
    <property type="evidence" value="ECO:0007669"/>
    <property type="project" value="InterPro"/>
</dbReference>
<dbReference type="InterPro" id="IPR003594">
    <property type="entry name" value="HATPase_dom"/>
</dbReference>
<comment type="subcellular location">
    <subcellularLocation>
        <location evidence="3">Cytoplasm</location>
    </subcellularLocation>
</comment>
<keyword evidence="6" id="KW-0004">4Fe-4S</keyword>
<keyword evidence="20" id="KW-0472">Membrane</keyword>
<feature type="transmembrane region" description="Helical" evidence="20">
    <location>
        <begin position="302"/>
        <end position="323"/>
    </location>
</feature>
<keyword evidence="20" id="KW-0812">Transmembrane</keyword>
<dbReference type="Pfam" id="PF07730">
    <property type="entry name" value="HisKA_3"/>
    <property type="match status" value="1"/>
</dbReference>
<keyword evidence="12 22" id="KW-0418">Kinase</keyword>
<evidence type="ECO:0000256" key="10">
    <source>
        <dbReference type="ARBA" id="ARBA00022723"/>
    </source>
</evidence>
<organism evidence="22 23">
    <name type="scientific">Leucobacter ruminantium</name>
    <dbReference type="NCBI Taxonomy" id="1289170"/>
    <lineage>
        <taxon>Bacteria</taxon>
        <taxon>Bacillati</taxon>
        <taxon>Actinomycetota</taxon>
        <taxon>Actinomycetes</taxon>
        <taxon>Micrococcales</taxon>
        <taxon>Microbacteriaceae</taxon>
        <taxon>Leucobacter</taxon>
    </lineage>
</organism>
<dbReference type="GO" id="GO:0005737">
    <property type="term" value="C:cytoplasm"/>
    <property type="evidence" value="ECO:0007669"/>
    <property type="project" value="UniProtKB-SubCell"/>
</dbReference>
<feature type="transmembrane region" description="Helical" evidence="20">
    <location>
        <begin position="200"/>
        <end position="222"/>
    </location>
</feature>
<dbReference type="EC" id="2.7.13.3" evidence="4"/>
<dbReference type="EMBL" id="JAGDYL010000001">
    <property type="protein sequence ID" value="MBO1803769.1"/>
    <property type="molecule type" value="Genomic_DNA"/>
</dbReference>
<keyword evidence="7" id="KW-0963">Cytoplasm</keyword>
<evidence type="ECO:0000256" key="20">
    <source>
        <dbReference type="SAM" id="Phobius"/>
    </source>
</evidence>
<comment type="catalytic activity">
    <reaction evidence="1">
        <text>ATP + protein L-histidine = ADP + protein N-phospho-L-histidine.</text>
        <dbReference type="EC" id="2.7.13.3"/>
    </reaction>
</comment>
<dbReference type="Proteomes" id="UP000664398">
    <property type="component" value="Unassembled WGS sequence"/>
</dbReference>
<dbReference type="PROSITE" id="PS50109">
    <property type="entry name" value="HIS_KIN"/>
    <property type="match status" value="1"/>
</dbReference>
<keyword evidence="9" id="KW-0808">Transferase</keyword>
<dbReference type="Gene3D" id="3.30.565.10">
    <property type="entry name" value="Histidine kinase-like ATPase, C-terminal domain"/>
    <property type="match status" value="1"/>
</dbReference>
<evidence type="ECO:0000256" key="11">
    <source>
        <dbReference type="ARBA" id="ARBA00022741"/>
    </source>
</evidence>
<dbReference type="GO" id="GO:0000155">
    <property type="term" value="F:phosphorelay sensor kinase activity"/>
    <property type="evidence" value="ECO:0007669"/>
    <property type="project" value="InterPro"/>
</dbReference>
<evidence type="ECO:0000256" key="12">
    <source>
        <dbReference type="ARBA" id="ARBA00022777"/>
    </source>
</evidence>
<feature type="transmembrane region" description="Helical" evidence="20">
    <location>
        <begin position="159"/>
        <end position="180"/>
    </location>
</feature>
<protein>
    <recommendedName>
        <fullName evidence="5">Oxygen sensor histidine kinase NreB</fullName>
        <ecNumber evidence="4">2.7.13.3</ecNumber>
    </recommendedName>
    <alternativeName>
        <fullName evidence="18">Nitrogen regulation protein B</fullName>
    </alternativeName>
</protein>
<evidence type="ECO:0000256" key="6">
    <source>
        <dbReference type="ARBA" id="ARBA00022485"/>
    </source>
</evidence>
<dbReference type="GO" id="GO:0046872">
    <property type="term" value="F:metal ion binding"/>
    <property type="evidence" value="ECO:0007669"/>
    <property type="project" value="UniProtKB-KW"/>
</dbReference>
<dbReference type="SMART" id="SM00387">
    <property type="entry name" value="HATPase_c"/>
    <property type="match status" value="1"/>
</dbReference>
<dbReference type="InterPro" id="IPR036890">
    <property type="entry name" value="HATPase_C_sf"/>
</dbReference>
<keyword evidence="10" id="KW-0479">Metal-binding</keyword>
<evidence type="ECO:0000256" key="4">
    <source>
        <dbReference type="ARBA" id="ARBA00012438"/>
    </source>
</evidence>
<feature type="transmembrane region" description="Helical" evidence="20">
    <location>
        <begin position="89"/>
        <end position="112"/>
    </location>
</feature>
<dbReference type="InterPro" id="IPR004358">
    <property type="entry name" value="Sig_transdc_His_kin-like_C"/>
</dbReference>
<dbReference type="SUPFAM" id="SSF55874">
    <property type="entry name" value="ATPase domain of HSP90 chaperone/DNA topoisomerase II/histidine kinase"/>
    <property type="match status" value="1"/>
</dbReference>
<dbReference type="PANTHER" id="PTHR24421:SF10">
    <property type="entry name" value="NITRATE_NITRITE SENSOR PROTEIN NARQ"/>
    <property type="match status" value="1"/>
</dbReference>
<dbReference type="CDD" id="cd16917">
    <property type="entry name" value="HATPase_UhpB-NarQ-NarX-like"/>
    <property type="match status" value="1"/>
</dbReference>
<accession>A0A939RXT7</accession>
<evidence type="ECO:0000259" key="21">
    <source>
        <dbReference type="PROSITE" id="PS50109"/>
    </source>
</evidence>
<keyword evidence="20" id="KW-1133">Transmembrane helix</keyword>
<evidence type="ECO:0000256" key="3">
    <source>
        <dbReference type="ARBA" id="ARBA00004496"/>
    </source>
</evidence>
<evidence type="ECO:0000256" key="5">
    <source>
        <dbReference type="ARBA" id="ARBA00017322"/>
    </source>
</evidence>
<feature type="region of interest" description="Disordered" evidence="19">
    <location>
        <begin position="680"/>
        <end position="708"/>
    </location>
</feature>
<feature type="domain" description="Histidine kinase" evidence="21">
    <location>
        <begin position="602"/>
        <end position="684"/>
    </location>
</feature>
<evidence type="ECO:0000256" key="8">
    <source>
        <dbReference type="ARBA" id="ARBA00022553"/>
    </source>
</evidence>
<evidence type="ECO:0000256" key="18">
    <source>
        <dbReference type="ARBA" id="ARBA00030800"/>
    </source>
</evidence>
<keyword evidence="11" id="KW-0547">Nucleotide-binding</keyword>
<evidence type="ECO:0000256" key="15">
    <source>
        <dbReference type="ARBA" id="ARBA00023012"/>
    </source>
</evidence>
<dbReference type="RefSeq" id="WP_208044260.1">
    <property type="nucleotide sequence ID" value="NZ_JAGDYL010000001.1"/>
</dbReference>
<reference evidence="22" key="1">
    <citation type="submission" date="2021-03" db="EMBL/GenBank/DDBJ databases">
        <title>Leucobacter chromiisoli sp. nov., isolated from chromium-containing soil of chemical plant.</title>
        <authorList>
            <person name="Xu Z."/>
        </authorList>
    </citation>
    <scope>NUCLEOTIDE SEQUENCE</scope>
    <source>
        <strain evidence="22">A2</strain>
    </source>
</reference>
<keyword evidence="14" id="KW-0408">Iron</keyword>
<keyword evidence="15" id="KW-0902">Two-component regulatory system</keyword>
<feature type="transmembrane region" description="Helical" evidence="20">
    <location>
        <begin position="234"/>
        <end position="256"/>
    </location>
</feature>